<reference evidence="4" key="1">
    <citation type="journal article" date="2022" name="Clin. Infect. Dis.">
        <title>Association between Clostridium innocuum and antibiotic-associated diarrhea in adults and children: A cross-sectional study and comparative genomics analysis.</title>
        <authorList>
            <person name="Cherny K.E."/>
            <person name="Muscat E.B."/>
            <person name="Balaji A."/>
            <person name="Mukherjee J."/>
            <person name="Ozer E.A."/>
            <person name="Angarone M.P."/>
            <person name="Hauser A.R."/>
            <person name="Sichel J.S."/>
            <person name="Amponsah E."/>
            <person name="Kociolek L.K."/>
        </authorList>
    </citation>
    <scope>NUCLEOTIDE SEQUENCE</scope>
    <source>
        <strain evidence="4">NU1-AC-029v</strain>
    </source>
</reference>
<evidence type="ECO:0000259" key="2">
    <source>
        <dbReference type="Pfam" id="PF13542"/>
    </source>
</evidence>
<dbReference type="NCBIfam" id="NF033550">
    <property type="entry name" value="transpos_ISL3"/>
    <property type="match status" value="1"/>
</dbReference>
<dbReference type="InterPro" id="IPR029261">
    <property type="entry name" value="Transposase_Znf"/>
</dbReference>
<dbReference type="EMBL" id="JAKTMA010000037">
    <property type="protein sequence ID" value="MCR0234640.1"/>
    <property type="molecule type" value="Genomic_DNA"/>
</dbReference>
<proteinExistence type="predicted"/>
<comment type="caution">
    <text evidence="4">The sequence shown here is derived from an EMBL/GenBank/DDBJ whole genome shotgun (WGS) entry which is preliminary data.</text>
</comment>
<feature type="domain" description="Transposase IS204/IS1001/IS1096/IS1165 helix-turn-helix" evidence="2">
    <location>
        <begin position="99"/>
        <end position="148"/>
    </location>
</feature>
<dbReference type="InterPro" id="IPR002560">
    <property type="entry name" value="Transposase_DDE"/>
</dbReference>
<dbReference type="Pfam" id="PF13542">
    <property type="entry name" value="HTH_Tnp_ISL3"/>
    <property type="match status" value="1"/>
</dbReference>
<dbReference type="Proteomes" id="UP001203972">
    <property type="component" value="Unassembled WGS sequence"/>
</dbReference>
<protein>
    <submittedName>
        <fullName evidence="4">ISL3 family transposase</fullName>
    </submittedName>
</protein>
<dbReference type="Pfam" id="PF01610">
    <property type="entry name" value="DDE_Tnp_ISL3"/>
    <property type="match status" value="1"/>
</dbReference>
<evidence type="ECO:0000313" key="5">
    <source>
        <dbReference type="Proteomes" id="UP001203972"/>
    </source>
</evidence>
<evidence type="ECO:0000259" key="3">
    <source>
        <dbReference type="Pfam" id="PF14690"/>
    </source>
</evidence>
<dbReference type="AlphaFoldDB" id="A0AAP2XTZ6"/>
<dbReference type="PANTHER" id="PTHR33498:SF1">
    <property type="entry name" value="TRANSPOSASE FOR INSERTION SEQUENCE ELEMENT IS1557"/>
    <property type="match status" value="1"/>
</dbReference>
<gene>
    <name evidence="4" type="ORF">MKC95_17875</name>
</gene>
<sequence length="508" mass="60596">MPKIIDDHLICTLFNLDPHKIQLVKCERDPAANVTVIHITLHPTYPPCPICGARRPLIKDYYIRKIKHSVLNDSRTVLSFRDRRYLCPFCHHTYFAMNPFTEKAFRHSSLTTQLILKDLKDPNMTMSAVARRHHVSSTTIANVFDAHVDIGRRRLPKFLSIDEVYAFRSDKSKYICVLLDYKNKTPVEILPSRTYEDLMRFFSAIPIEERREVSVFSTDMWRTYRSIAQRYLPACIVIVDHFHVIQECNRRLDKIRIKTQKSFSRKSNEYYLLKKFSWILFKNDEHLLDANQKKRYNRKMKQYLNYHDIKYKLQESHPHLETAINLKDSLCMYYDTIKLIEKGEDPAYQEILPELKIKEDGKATIRSKKLYDEAKKRNDKRVLSEAETLHELEELIDRFRACPLEEFSSFASTLNEWKHEIVNSLRIYTELDRKAMSNALIENRNKIIKNVKRTSNGYGNWRRFRNRLMFTLTPESTFSLMADETVIERKRKSNHEHYMKWKSSHERI</sequence>
<dbReference type="InterPro" id="IPR032877">
    <property type="entry name" value="Transposase_HTH"/>
</dbReference>
<organism evidence="4 5">
    <name type="scientific">Clostridium innocuum</name>
    <dbReference type="NCBI Taxonomy" id="1522"/>
    <lineage>
        <taxon>Bacteria</taxon>
        <taxon>Bacillati</taxon>
        <taxon>Bacillota</taxon>
        <taxon>Clostridia</taxon>
        <taxon>Eubacteriales</taxon>
        <taxon>Clostridiaceae</taxon>
        <taxon>Clostridium</taxon>
    </lineage>
</organism>
<feature type="domain" description="Transposase IS204/IS1001/IS1096/IS1165 DDE" evidence="1">
    <location>
        <begin position="159"/>
        <end position="468"/>
    </location>
</feature>
<evidence type="ECO:0000259" key="1">
    <source>
        <dbReference type="Pfam" id="PF01610"/>
    </source>
</evidence>
<name>A0AAP2XTZ6_CLOIN</name>
<dbReference type="RefSeq" id="WP_216881831.1">
    <property type="nucleotide sequence ID" value="NZ_AP025565.1"/>
</dbReference>
<dbReference type="InterPro" id="IPR047951">
    <property type="entry name" value="Transpos_ISL3"/>
</dbReference>
<dbReference type="PANTHER" id="PTHR33498">
    <property type="entry name" value="TRANSPOSASE FOR INSERTION SEQUENCE ELEMENT IS1557"/>
    <property type="match status" value="1"/>
</dbReference>
<dbReference type="Pfam" id="PF14690">
    <property type="entry name" value="Zn_ribbon_ISL3"/>
    <property type="match status" value="1"/>
</dbReference>
<evidence type="ECO:0000313" key="4">
    <source>
        <dbReference type="EMBL" id="MCR0234640.1"/>
    </source>
</evidence>
<accession>A0AAP2XTZ6</accession>
<feature type="domain" description="Transposase IS204/IS1001/IS1096/IS1165 zinc-finger" evidence="3">
    <location>
        <begin position="46"/>
        <end position="90"/>
    </location>
</feature>